<dbReference type="InParanoid" id="A0A067PCW3"/>
<protein>
    <submittedName>
        <fullName evidence="1">Uncharacterized protein</fullName>
    </submittedName>
</protein>
<dbReference type="HOGENOM" id="CLU_2542877_0_0_1"/>
<gene>
    <name evidence="1" type="ORF">JAAARDRAFT_702494</name>
</gene>
<name>A0A067PCW3_9AGAM</name>
<keyword evidence="2" id="KW-1185">Reference proteome</keyword>
<accession>A0A067PCW3</accession>
<proteinExistence type="predicted"/>
<evidence type="ECO:0000313" key="2">
    <source>
        <dbReference type="Proteomes" id="UP000027265"/>
    </source>
</evidence>
<sequence>MNKKWFHGIRANMRPFHLKSGEEMFAHGERISPKVQTYRHILDGGRGTSMVEVRKARQVCEPVVNRTEEAANLIHTFVAENHE</sequence>
<organism evidence="1 2">
    <name type="scientific">Jaapia argillacea MUCL 33604</name>
    <dbReference type="NCBI Taxonomy" id="933084"/>
    <lineage>
        <taxon>Eukaryota</taxon>
        <taxon>Fungi</taxon>
        <taxon>Dikarya</taxon>
        <taxon>Basidiomycota</taxon>
        <taxon>Agaricomycotina</taxon>
        <taxon>Agaricomycetes</taxon>
        <taxon>Agaricomycetidae</taxon>
        <taxon>Jaapiales</taxon>
        <taxon>Jaapiaceae</taxon>
        <taxon>Jaapia</taxon>
    </lineage>
</organism>
<dbReference type="Proteomes" id="UP000027265">
    <property type="component" value="Unassembled WGS sequence"/>
</dbReference>
<dbReference type="EMBL" id="KL197739">
    <property type="protein sequence ID" value="KDQ52604.1"/>
    <property type="molecule type" value="Genomic_DNA"/>
</dbReference>
<dbReference type="AlphaFoldDB" id="A0A067PCW3"/>
<evidence type="ECO:0000313" key="1">
    <source>
        <dbReference type="EMBL" id="KDQ52604.1"/>
    </source>
</evidence>
<reference evidence="2" key="1">
    <citation type="journal article" date="2014" name="Proc. Natl. Acad. Sci. U.S.A.">
        <title>Extensive sampling of basidiomycete genomes demonstrates inadequacy of the white-rot/brown-rot paradigm for wood decay fungi.</title>
        <authorList>
            <person name="Riley R."/>
            <person name="Salamov A.A."/>
            <person name="Brown D.W."/>
            <person name="Nagy L.G."/>
            <person name="Floudas D."/>
            <person name="Held B.W."/>
            <person name="Levasseur A."/>
            <person name="Lombard V."/>
            <person name="Morin E."/>
            <person name="Otillar R."/>
            <person name="Lindquist E.A."/>
            <person name="Sun H."/>
            <person name="LaButti K.M."/>
            <person name="Schmutz J."/>
            <person name="Jabbour D."/>
            <person name="Luo H."/>
            <person name="Baker S.E."/>
            <person name="Pisabarro A.G."/>
            <person name="Walton J.D."/>
            <person name="Blanchette R.A."/>
            <person name="Henrissat B."/>
            <person name="Martin F."/>
            <person name="Cullen D."/>
            <person name="Hibbett D.S."/>
            <person name="Grigoriev I.V."/>
        </authorList>
    </citation>
    <scope>NUCLEOTIDE SEQUENCE [LARGE SCALE GENOMIC DNA]</scope>
    <source>
        <strain evidence="2">MUCL 33604</strain>
    </source>
</reference>